<gene>
    <name evidence="2" type="ORF">BB8028_0001g05310</name>
</gene>
<evidence type="ECO:0000256" key="1">
    <source>
        <dbReference type="SAM" id="SignalP"/>
    </source>
</evidence>
<feature type="signal peptide" evidence="1">
    <location>
        <begin position="1"/>
        <end position="20"/>
    </location>
</feature>
<comment type="caution">
    <text evidence="2">The sequence shown here is derived from an EMBL/GenBank/DDBJ whole genome shotgun (WGS) entry which is preliminary data.</text>
</comment>
<dbReference type="EMBL" id="JRHA01000001">
    <property type="protein sequence ID" value="PQK08457.1"/>
    <property type="molecule type" value="Genomic_DNA"/>
</dbReference>
<name>A0A2S7XX26_BEABA</name>
<reference evidence="2 3" key="1">
    <citation type="submission" date="2016-07" db="EMBL/GenBank/DDBJ databases">
        <title>Comparative genomics of the entomopathogenic fungus Beauveria bassiana.</title>
        <authorList>
            <person name="Valero Jimenez C.A."/>
            <person name="Zwaan B.J."/>
            <person name="Van Kan J.A."/>
            <person name="Takken W."/>
            <person name="Debets A.J."/>
            <person name="Schoustra S.E."/>
            <person name="Koenraadt C.J."/>
        </authorList>
    </citation>
    <scope>NUCLEOTIDE SEQUENCE [LARGE SCALE GENOMIC DNA]</scope>
    <source>
        <strain evidence="2 3">ARSEF 8028</strain>
    </source>
</reference>
<proteinExistence type="predicted"/>
<protein>
    <submittedName>
        <fullName evidence="2">Uncharacterized protein</fullName>
    </submittedName>
</protein>
<keyword evidence="1" id="KW-0732">Signal</keyword>
<evidence type="ECO:0000313" key="3">
    <source>
        <dbReference type="Proteomes" id="UP000237441"/>
    </source>
</evidence>
<sequence length="109" mass="12346">MPTLCGIFSIPSLLVRIIHTLLNMRTDVPPLTTANDWTRLDYRLQHKLFHRNPESATRFRVPSARELFCYHQGQDLAAAVADELTLTWLLSASATSRGGLTARFRPARL</sequence>
<dbReference type="AlphaFoldDB" id="A0A2S7XX26"/>
<organism evidence="2 3">
    <name type="scientific">Beauveria bassiana</name>
    <name type="common">White muscardine disease fungus</name>
    <name type="synonym">Tritirachium shiotae</name>
    <dbReference type="NCBI Taxonomy" id="176275"/>
    <lineage>
        <taxon>Eukaryota</taxon>
        <taxon>Fungi</taxon>
        <taxon>Dikarya</taxon>
        <taxon>Ascomycota</taxon>
        <taxon>Pezizomycotina</taxon>
        <taxon>Sordariomycetes</taxon>
        <taxon>Hypocreomycetidae</taxon>
        <taxon>Hypocreales</taxon>
        <taxon>Cordycipitaceae</taxon>
        <taxon>Beauveria</taxon>
    </lineage>
</organism>
<evidence type="ECO:0000313" key="2">
    <source>
        <dbReference type="EMBL" id="PQK08457.1"/>
    </source>
</evidence>
<feature type="chain" id="PRO_5015599255" evidence="1">
    <location>
        <begin position="21"/>
        <end position="109"/>
    </location>
</feature>
<accession>A0A2S7XX26</accession>
<dbReference type="Proteomes" id="UP000237441">
    <property type="component" value="Unassembled WGS sequence"/>
</dbReference>